<dbReference type="EMBL" id="AWWV01012823">
    <property type="protein sequence ID" value="OMO64275.1"/>
    <property type="molecule type" value="Genomic_DNA"/>
</dbReference>
<evidence type="ECO:0000313" key="2">
    <source>
        <dbReference type="EMBL" id="OMO64275.1"/>
    </source>
</evidence>
<dbReference type="AlphaFoldDB" id="A0A1R3H1N0"/>
<proteinExistence type="predicted"/>
<evidence type="ECO:0000313" key="3">
    <source>
        <dbReference type="Proteomes" id="UP000188268"/>
    </source>
</evidence>
<organism evidence="2 3">
    <name type="scientific">Corchorus capsularis</name>
    <name type="common">Jute</name>
    <dbReference type="NCBI Taxonomy" id="210143"/>
    <lineage>
        <taxon>Eukaryota</taxon>
        <taxon>Viridiplantae</taxon>
        <taxon>Streptophyta</taxon>
        <taxon>Embryophyta</taxon>
        <taxon>Tracheophyta</taxon>
        <taxon>Spermatophyta</taxon>
        <taxon>Magnoliopsida</taxon>
        <taxon>eudicotyledons</taxon>
        <taxon>Gunneridae</taxon>
        <taxon>Pentapetalae</taxon>
        <taxon>rosids</taxon>
        <taxon>malvids</taxon>
        <taxon>Malvales</taxon>
        <taxon>Malvaceae</taxon>
        <taxon>Grewioideae</taxon>
        <taxon>Apeibeae</taxon>
        <taxon>Corchorus</taxon>
    </lineage>
</organism>
<sequence>MESQEKPYRRSGKVNASRLIKAAYN</sequence>
<gene>
    <name evidence="2" type="ORF">CCACVL1_21899</name>
</gene>
<feature type="region of interest" description="Disordered" evidence="1">
    <location>
        <begin position="1"/>
        <end position="25"/>
    </location>
</feature>
<dbReference type="Proteomes" id="UP000188268">
    <property type="component" value="Unassembled WGS sequence"/>
</dbReference>
<comment type="caution">
    <text evidence="2">The sequence shown here is derived from an EMBL/GenBank/DDBJ whole genome shotgun (WGS) entry which is preliminary data.</text>
</comment>
<accession>A0A1R3H1N0</accession>
<reference evidence="2 3" key="1">
    <citation type="submission" date="2013-09" db="EMBL/GenBank/DDBJ databases">
        <title>Corchorus capsularis genome sequencing.</title>
        <authorList>
            <person name="Alam M."/>
            <person name="Haque M.S."/>
            <person name="Islam M.S."/>
            <person name="Emdad E.M."/>
            <person name="Islam M.M."/>
            <person name="Ahmed B."/>
            <person name="Halim A."/>
            <person name="Hossen Q.M.M."/>
            <person name="Hossain M.Z."/>
            <person name="Ahmed R."/>
            <person name="Khan M.M."/>
            <person name="Islam R."/>
            <person name="Rashid M.M."/>
            <person name="Khan S.A."/>
            <person name="Rahman M.S."/>
            <person name="Alam M."/>
        </authorList>
    </citation>
    <scope>NUCLEOTIDE SEQUENCE [LARGE SCALE GENOMIC DNA]</scope>
    <source>
        <strain evidence="3">cv. CVL-1</strain>
        <tissue evidence="2">Whole seedling</tissue>
    </source>
</reference>
<dbReference type="Gramene" id="OMO64275">
    <property type="protein sequence ID" value="OMO64275"/>
    <property type="gene ID" value="CCACVL1_21899"/>
</dbReference>
<evidence type="ECO:0000256" key="1">
    <source>
        <dbReference type="SAM" id="MobiDB-lite"/>
    </source>
</evidence>
<name>A0A1R3H1N0_COCAP</name>
<protein>
    <submittedName>
        <fullName evidence="2">Uncharacterized protein</fullName>
    </submittedName>
</protein>
<keyword evidence="3" id="KW-1185">Reference proteome</keyword>